<dbReference type="GO" id="GO:0019825">
    <property type="term" value="F:oxygen binding"/>
    <property type="evidence" value="ECO:0007669"/>
    <property type="project" value="InterPro"/>
</dbReference>
<evidence type="ECO:0000256" key="4">
    <source>
        <dbReference type="ARBA" id="ARBA00023004"/>
    </source>
</evidence>
<evidence type="ECO:0000313" key="6">
    <source>
        <dbReference type="Proteomes" id="UP001162131"/>
    </source>
</evidence>
<evidence type="ECO:0008006" key="7">
    <source>
        <dbReference type="Google" id="ProtNLM"/>
    </source>
</evidence>
<dbReference type="InterPro" id="IPR009050">
    <property type="entry name" value="Globin-like_sf"/>
</dbReference>
<name>A0AAU9K427_9CILI</name>
<comment type="caution">
    <text evidence="5">The sequence shown here is derived from an EMBL/GenBank/DDBJ whole genome shotgun (WGS) entry which is preliminary data.</text>
</comment>
<evidence type="ECO:0000256" key="2">
    <source>
        <dbReference type="ARBA" id="ARBA00022617"/>
    </source>
</evidence>
<evidence type="ECO:0000256" key="1">
    <source>
        <dbReference type="ARBA" id="ARBA00022448"/>
    </source>
</evidence>
<dbReference type="Proteomes" id="UP001162131">
    <property type="component" value="Unassembled WGS sequence"/>
</dbReference>
<organism evidence="5 6">
    <name type="scientific">Blepharisma stoltei</name>
    <dbReference type="NCBI Taxonomy" id="1481888"/>
    <lineage>
        <taxon>Eukaryota</taxon>
        <taxon>Sar</taxon>
        <taxon>Alveolata</taxon>
        <taxon>Ciliophora</taxon>
        <taxon>Postciliodesmatophora</taxon>
        <taxon>Heterotrichea</taxon>
        <taxon>Heterotrichida</taxon>
        <taxon>Blepharismidae</taxon>
        <taxon>Blepharisma</taxon>
    </lineage>
</organism>
<dbReference type="GO" id="GO:0020037">
    <property type="term" value="F:heme binding"/>
    <property type="evidence" value="ECO:0007669"/>
    <property type="project" value="InterPro"/>
</dbReference>
<dbReference type="AlphaFoldDB" id="A0AAU9K427"/>
<evidence type="ECO:0000313" key="5">
    <source>
        <dbReference type="EMBL" id="CAG9332156.1"/>
    </source>
</evidence>
<accession>A0AAU9K427</accession>
<dbReference type="Pfam" id="PF01152">
    <property type="entry name" value="Bac_globin"/>
    <property type="match status" value="1"/>
</dbReference>
<reference evidence="5" key="1">
    <citation type="submission" date="2021-09" db="EMBL/GenBank/DDBJ databases">
        <authorList>
            <consortium name="AG Swart"/>
            <person name="Singh M."/>
            <person name="Singh A."/>
            <person name="Seah K."/>
            <person name="Emmerich C."/>
        </authorList>
    </citation>
    <scope>NUCLEOTIDE SEQUENCE</scope>
    <source>
        <strain evidence="5">ATCC30299</strain>
    </source>
</reference>
<keyword evidence="1" id="KW-0813">Transport</keyword>
<keyword evidence="2" id="KW-0349">Heme</keyword>
<gene>
    <name evidence="5" type="ORF">BSTOLATCC_MIC55610</name>
</gene>
<sequence length="118" mass="12740">MATIYERVGGHAAVVAVIDGLYAKILANPVTAAAFVGRDVNHTKAMQVELFSHTLGSGIPYTGREMIPVHTGLHITKEQFDLVAGFLLATLNELHVDQEIVNTIMTFAASLEPQIINL</sequence>
<proteinExistence type="predicted"/>
<dbReference type="InterPro" id="IPR001486">
    <property type="entry name" value="Hemoglobin_trunc"/>
</dbReference>
<evidence type="ECO:0000256" key="3">
    <source>
        <dbReference type="ARBA" id="ARBA00022723"/>
    </source>
</evidence>
<dbReference type="EMBL" id="CAJZBQ010000054">
    <property type="protein sequence ID" value="CAG9332156.1"/>
    <property type="molecule type" value="Genomic_DNA"/>
</dbReference>
<dbReference type="SUPFAM" id="SSF46458">
    <property type="entry name" value="Globin-like"/>
    <property type="match status" value="1"/>
</dbReference>
<keyword evidence="6" id="KW-1185">Reference proteome</keyword>
<keyword evidence="3" id="KW-0479">Metal-binding</keyword>
<keyword evidence="4" id="KW-0408">Iron</keyword>
<dbReference type="GO" id="GO:0046872">
    <property type="term" value="F:metal ion binding"/>
    <property type="evidence" value="ECO:0007669"/>
    <property type="project" value="UniProtKB-KW"/>
</dbReference>
<dbReference type="InterPro" id="IPR012292">
    <property type="entry name" value="Globin/Proto"/>
</dbReference>
<protein>
    <recommendedName>
        <fullName evidence="7">Group 1 truncated hemoglobin</fullName>
    </recommendedName>
</protein>
<dbReference type="Gene3D" id="1.10.490.10">
    <property type="entry name" value="Globins"/>
    <property type="match status" value="1"/>
</dbReference>
<dbReference type="CDD" id="cd00454">
    <property type="entry name" value="TrHb1_N"/>
    <property type="match status" value="1"/>
</dbReference>